<organism evidence="2">
    <name type="scientific">groundwater metagenome</name>
    <dbReference type="NCBI Taxonomy" id="717931"/>
    <lineage>
        <taxon>unclassified sequences</taxon>
        <taxon>metagenomes</taxon>
        <taxon>ecological metagenomes</taxon>
    </lineage>
</organism>
<name>A0A098E8G9_9ZZZZ</name>
<sequence length="74" mass="8806">MYTVEPVFGDMKFNKWYLHFLLRGLEKVKGEFNIMCISHNLRKIWSFLTKKGTNIMGTIVKKIKSRVCPYESIF</sequence>
<dbReference type="Pfam" id="PF13751">
    <property type="entry name" value="DDE_Tnp_1_6"/>
    <property type="match status" value="1"/>
</dbReference>
<dbReference type="PANTHER" id="PTHR33408">
    <property type="entry name" value="TRANSPOSASE"/>
    <property type="match status" value="1"/>
</dbReference>
<evidence type="ECO:0000313" key="2">
    <source>
        <dbReference type="EMBL" id="CEG12318.1"/>
    </source>
</evidence>
<accession>A0A098E8G9</accession>
<dbReference type="EMBL" id="CCXY01000129">
    <property type="protein sequence ID" value="CEG12318.1"/>
    <property type="molecule type" value="Genomic_DNA"/>
</dbReference>
<protein>
    <recommendedName>
        <fullName evidence="1">Transposase DDE domain-containing protein</fullName>
    </recommendedName>
</protein>
<feature type="domain" description="Transposase DDE" evidence="1">
    <location>
        <begin position="3"/>
        <end position="45"/>
    </location>
</feature>
<evidence type="ECO:0000259" key="1">
    <source>
        <dbReference type="Pfam" id="PF13751"/>
    </source>
</evidence>
<dbReference type="InterPro" id="IPR025668">
    <property type="entry name" value="Tnp_DDE_dom"/>
</dbReference>
<reference evidence="2" key="1">
    <citation type="submission" date="2014-09" db="EMBL/GenBank/DDBJ databases">
        <authorList>
            <person name="Probst J Alexander"/>
        </authorList>
    </citation>
    <scope>NUCLEOTIDE SEQUENCE</scope>
</reference>
<dbReference type="AlphaFoldDB" id="A0A098E8G9"/>
<gene>
    <name evidence="2" type="ORF">MSIBF_A2140001</name>
</gene>
<proteinExistence type="predicted"/>
<dbReference type="PANTHER" id="PTHR33408:SF2">
    <property type="entry name" value="TRANSPOSASE DDE DOMAIN-CONTAINING PROTEIN"/>
    <property type="match status" value="1"/>
</dbReference>